<gene>
    <name evidence="1" type="ORF">PXEA_LOCUS31093</name>
</gene>
<sequence length="89" mass="10421">MFTSRCDRQTPPSAASISCRHLIQHTFKRLVGRFNERAISSTNQNSPKEHVAVKFRYPELWATRTTLHLTQNTHFLFSPTLYPRLSLNY</sequence>
<reference evidence="1" key="1">
    <citation type="submission" date="2018-11" db="EMBL/GenBank/DDBJ databases">
        <authorList>
            <consortium name="Pathogen Informatics"/>
        </authorList>
    </citation>
    <scope>NUCLEOTIDE SEQUENCE</scope>
</reference>
<dbReference type="AlphaFoldDB" id="A0A448XIS5"/>
<accession>A0A448XIS5</accession>
<dbReference type="EMBL" id="CAAALY010255597">
    <property type="protein sequence ID" value="VEL37653.1"/>
    <property type="molecule type" value="Genomic_DNA"/>
</dbReference>
<comment type="caution">
    <text evidence="1">The sequence shown here is derived from an EMBL/GenBank/DDBJ whole genome shotgun (WGS) entry which is preliminary data.</text>
</comment>
<keyword evidence="2" id="KW-1185">Reference proteome</keyword>
<name>A0A448XIS5_9PLAT</name>
<organism evidence="1 2">
    <name type="scientific">Protopolystoma xenopodis</name>
    <dbReference type="NCBI Taxonomy" id="117903"/>
    <lineage>
        <taxon>Eukaryota</taxon>
        <taxon>Metazoa</taxon>
        <taxon>Spiralia</taxon>
        <taxon>Lophotrochozoa</taxon>
        <taxon>Platyhelminthes</taxon>
        <taxon>Monogenea</taxon>
        <taxon>Polyopisthocotylea</taxon>
        <taxon>Polystomatidea</taxon>
        <taxon>Polystomatidae</taxon>
        <taxon>Protopolystoma</taxon>
    </lineage>
</organism>
<evidence type="ECO:0000313" key="2">
    <source>
        <dbReference type="Proteomes" id="UP000784294"/>
    </source>
</evidence>
<proteinExistence type="predicted"/>
<dbReference type="PROSITE" id="PS51257">
    <property type="entry name" value="PROKAR_LIPOPROTEIN"/>
    <property type="match status" value="1"/>
</dbReference>
<protein>
    <submittedName>
        <fullName evidence="1">Uncharacterized protein</fullName>
    </submittedName>
</protein>
<dbReference type="Proteomes" id="UP000784294">
    <property type="component" value="Unassembled WGS sequence"/>
</dbReference>
<evidence type="ECO:0000313" key="1">
    <source>
        <dbReference type="EMBL" id="VEL37653.1"/>
    </source>
</evidence>